<dbReference type="InterPro" id="IPR001441">
    <property type="entry name" value="UPP_synth-like"/>
</dbReference>
<comment type="cofactor">
    <cofactor evidence="2">
        <name>Mg(2+)</name>
        <dbReference type="ChEBI" id="CHEBI:18420"/>
    </cofactor>
    <text evidence="2">Binds 2 magnesium ions per subunit.</text>
</comment>
<keyword evidence="4" id="KW-1185">Reference proteome</keyword>
<feature type="binding site" evidence="2">
    <location>
        <position position="18"/>
    </location>
    <ligand>
        <name>substrate</name>
    </ligand>
</feature>
<dbReference type="SUPFAM" id="SSF64005">
    <property type="entry name" value="Undecaprenyl diphosphate synthase"/>
    <property type="match status" value="1"/>
</dbReference>
<accession>A0ABR4XIZ6</accession>
<evidence type="ECO:0000313" key="4">
    <source>
        <dbReference type="Proteomes" id="UP000030101"/>
    </source>
</evidence>
<feature type="binding site" evidence="2">
    <location>
        <position position="26"/>
    </location>
    <ligand>
        <name>substrate</name>
    </ligand>
</feature>
<dbReference type="InterPro" id="IPR036424">
    <property type="entry name" value="UPP_synth-like_sf"/>
</dbReference>
<comment type="similarity">
    <text evidence="2">Belongs to the UPP synthase family.</text>
</comment>
<feature type="binding site" evidence="2">
    <location>
        <begin position="183"/>
        <end position="185"/>
    </location>
    <ligand>
        <name>substrate</name>
    </ligand>
</feature>
<feature type="binding site" evidence="2">
    <location>
        <position position="196"/>
    </location>
    <ligand>
        <name>Mg(2+)</name>
        <dbReference type="ChEBI" id="CHEBI:18420"/>
    </ligand>
</feature>
<feature type="binding site" evidence="2">
    <location>
        <position position="177"/>
    </location>
    <ligand>
        <name>substrate</name>
    </ligand>
</feature>
<evidence type="ECO:0000256" key="1">
    <source>
        <dbReference type="ARBA" id="ARBA00022679"/>
    </source>
</evidence>
<evidence type="ECO:0000313" key="3">
    <source>
        <dbReference type="EMBL" id="KGN91674.1"/>
    </source>
</evidence>
<dbReference type="InterPro" id="IPR018520">
    <property type="entry name" value="UPP_synth-like_CS"/>
</dbReference>
<dbReference type="HAMAP" id="MF_01139">
    <property type="entry name" value="ISPT"/>
    <property type="match status" value="1"/>
</dbReference>
<dbReference type="EC" id="2.5.1.-" evidence="2"/>
<dbReference type="Proteomes" id="UP000030101">
    <property type="component" value="Unassembled WGS sequence"/>
</dbReference>
<feature type="active site" evidence="2">
    <location>
        <position position="13"/>
    </location>
</feature>
<reference evidence="3 4" key="1">
    <citation type="submission" date="2014-08" db="EMBL/GenBank/DDBJ databases">
        <title>Porphyromonas canoris strain:OH2762 Genome sequencing.</title>
        <authorList>
            <person name="Wallis C."/>
            <person name="Deusch O."/>
            <person name="O'Flynn C."/>
            <person name="Davis I."/>
            <person name="Jospin G."/>
            <person name="Darling A.E."/>
            <person name="Coil D.A."/>
            <person name="Alexiev A."/>
            <person name="Horsfall A."/>
            <person name="Kirkwood N."/>
            <person name="Harris S."/>
            <person name="Eisen J.A."/>
        </authorList>
    </citation>
    <scope>NUCLEOTIDE SEQUENCE [LARGE SCALE GENOMIC DNA]</scope>
    <source>
        <strain evidence="4">COT-108 OH2762</strain>
    </source>
</reference>
<feature type="active site" description="Proton acceptor" evidence="2">
    <location>
        <position position="61"/>
    </location>
</feature>
<feature type="binding site" evidence="2">
    <location>
        <position position="13"/>
    </location>
    <ligand>
        <name>Mg(2+)</name>
        <dbReference type="ChEBI" id="CHEBI:18420"/>
    </ligand>
</feature>
<feature type="binding site" evidence="2">
    <location>
        <position position="30"/>
    </location>
    <ligand>
        <name>substrate</name>
    </ligand>
</feature>
<comment type="caution">
    <text evidence="3">The sequence shown here is derived from an EMBL/GenBank/DDBJ whole genome shotgun (WGS) entry which is preliminary data.</text>
</comment>
<protein>
    <recommendedName>
        <fullName evidence="2">Isoprenyl transferase</fullName>
        <ecNumber evidence="2">2.5.1.-</ecNumber>
    </recommendedName>
</protein>
<comment type="subunit">
    <text evidence="2">Homodimer.</text>
</comment>
<keyword evidence="1 2" id="KW-0808">Transferase</keyword>
<sequence>MTQIPAHIAIIMDGNGRWAQAQGQERVYGHVHGVESVRRILKRAAERGVKVLSLYTFSEENWSRPQQEVDALMELIVVSLRKEIDSLMENGVRLRTIGNTDKLPADVQALLKEAIALTADNSVITLQLALSYSSRQEITHAVKELVADKISAEAITEEDITDRLYTSGIPDPDLIIRTGGEQRLSNFLLWQGAYAELYFCPDAWPAFDEKAFDKALEDFAQRERRYGKTSAQLLSNE</sequence>
<dbReference type="PROSITE" id="PS01066">
    <property type="entry name" value="UPP_SYNTHASE"/>
    <property type="match status" value="1"/>
</dbReference>
<dbReference type="Pfam" id="PF01255">
    <property type="entry name" value="Prenyltransf"/>
    <property type="match status" value="1"/>
</dbReference>
<feature type="binding site" evidence="2">
    <location>
        <position position="62"/>
    </location>
    <ligand>
        <name>substrate</name>
    </ligand>
</feature>
<feature type="binding site" evidence="2">
    <location>
        <begin position="14"/>
        <end position="17"/>
    </location>
    <ligand>
        <name>substrate</name>
    </ligand>
</feature>
<keyword evidence="2" id="KW-0479">Metal-binding</keyword>
<dbReference type="NCBIfam" id="NF011405">
    <property type="entry name" value="PRK14830.1"/>
    <property type="match status" value="1"/>
</dbReference>
<organism evidence="3 4">
    <name type="scientific">Porphyromonas canoris</name>
    <dbReference type="NCBI Taxonomy" id="36875"/>
    <lineage>
        <taxon>Bacteria</taxon>
        <taxon>Pseudomonadati</taxon>
        <taxon>Bacteroidota</taxon>
        <taxon>Bacteroidia</taxon>
        <taxon>Bacteroidales</taxon>
        <taxon>Porphyromonadaceae</taxon>
        <taxon>Porphyromonas</taxon>
    </lineage>
</organism>
<evidence type="ECO:0000256" key="2">
    <source>
        <dbReference type="HAMAP-Rule" id="MF_01139"/>
    </source>
</evidence>
<gene>
    <name evidence="3" type="ORF">HQ43_06120</name>
</gene>
<dbReference type="CDD" id="cd00475">
    <property type="entry name" value="Cis_IPPS"/>
    <property type="match status" value="1"/>
</dbReference>
<dbReference type="NCBIfam" id="TIGR00055">
    <property type="entry name" value="uppS"/>
    <property type="match status" value="1"/>
</dbReference>
<dbReference type="EMBL" id="JQZV01000013">
    <property type="protein sequence ID" value="KGN91674.1"/>
    <property type="molecule type" value="Genomic_DNA"/>
</dbReference>
<keyword evidence="2" id="KW-0460">Magnesium</keyword>
<feature type="binding site" evidence="2">
    <location>
        <position position="64"/>
    </location>
    <ligand>
        <name>substrate</name>
    </ligand>
</feature>
<dbReference type="Gene3D" id="3.40.1180.10">
    <property type="entry name" value="Decaprenyl diphosphate synthase-like"/>
    <property type="match status" value="1"/>
</dbReference>
<dbReference type="PANTHER" id="PTHR10291">
    <property type="entry name" value="DEHYDRODOLICHYL DIPHOSPHATE SYNTHASE FAMILY MEMBER"/>
    <property type="match status" value="1"/>
</dbReference>
<feature type="binding site" evidence="2">
    <location>
        <begin position="58"/>
        <end position="60"/>
    </location>
    <ligand>
        <name>substrate</name>
    </ligand>
</feature>
<comment type="function">
    <text evidence="2">Catalyzes the condensation of isopentenyl diphosphate (IPP) with allylic pyrophosphates generating different type of terpenoids.</text>
</comment>
<proteinExistence type="inferred from homology"/>
<name>A0ABR4XIZ6_9PORP</name>
<dbReference type="PANTHER" id="PTHR10291:SF0">
    <property type="entry name" value="DEHYDRODOLICHYL DIPHOSPHATE SYNTHASE 2"/>
    <property type="match status" value="1"/>
</dbReference>